<keyword evidence="1" id="KW-1133">Transmembrane helix</keyword>
<keyword evidence="1" id="KW-0472">Membrane</keyword>
<name>A0A6N6VP29_9BACT</name>
<evidence type="ECO:0000256" key="1">
    <source>
        <dbReference type="SAM" id="Phobius"/>
    </source>
</evidence>
<dbReference type="AlphaFoldDB" id="A0A6N6VP29"/>
<proteinExistence type="predicted"/>
<organism evidence="2 3">
    <name type="scientific">Silvanigrella paludirubra</name>
    <dbReference type="NCBI Taxonomy" id="2499159"/>
    <lineage>
        <taxon>Bacteria</taxon>
        <taxon>Pseudomonadati</taxon>
        <taxon>Bdellovibrionota</taxon>
        <taxon>Oligoflexia</taxon>
        <taxon>Silvanigrellales</taxon>
        <taxon>Silvanigrellaceae</taxon>
        <taxon>Silvanigrella</taxon>
    </lineage>
</organism>
<feature type="transmembrane region" description="Helical" evidence="1">
    <location>
        <begin position="7"/>
        <end position="29"/>
    </location>
</feature>
<evidence type="ECO:0000313" key="2">
    <source>
        <dbReference type="EMBL" id="KAB8036766.1"/>
    </source>
</evidence>
<evidence type="ECO:0000313" key="3">
    <source>
        <dbReference type="Proteomes" id="UP000437748"/>
    </source>
</evidence>
<sequence>MEIVILIFRILFFVIGSLTAIVYILLQFYQKVPKLAFNLATADYIVYSVISLIFGFGTNSYYGLAAFIPLLLIKYLSNKFITPEKLNGSGFWMEIDWKKLTPRGFERNVPKHILDEMNKMLNSTPKDTHFLIPRIYAIIAVRFMLRKMKKESSNMPKGISAQQQNMGMEQFTGLAQNILSLAKGKSEKKDLNIGILKITRH</sequence>
<comment type="caution">
    <text evidence="2">The sequence shown here is derived from an EMBL/GenBank/DDBJ whole genome shotgun (WGS) entry which is preliminary data.</text>
</comment>
<gene>
    <name evidence="2" type="ORF">GCL60_13055</name>
</gene>
<keyword evidence="1" id="KW-0812">Transmembrane</keyword>
<dbReference type="Proteomes" id="UP000437748">
    <property type="component" value="Unassembled WGS sequence"/>
</dbReference>
<accession>A0A6N6VP29</accession>
<reference evidence="2 3" key="1">
    <citation type="submission" date="2019-10" db="EMBL/GenBank/DDBJ databases">
        <title>New species of Slilvanegrellaceae.</title>
        <authorList>
            <person name="Pitt A."/>
            <person name="Hahn M.W."/>
        </authorList>
    </citation>
    <scope>NUCLEOTIDE SEQUENCE [LARGE SCALE GENOMIC DNA]</scope>
    <source>
        <strain evidence="2 3">SP-Ram-0.45-NSY-1</strain>
    </source>
</reference>
<dbReference type="OrthoDB" id="5294095at2"/>
<dbReference type="RefSeq" id="WP_153421181.1">
    <property type="nucleotide sequence ID" value="NZ_WFLM01000005.1"/>
</dbReference>
<dbReference type="EMBL" id="WFLM01000005">
    <property type="protein sequence ID" value="KAB8036766.1"/>
    <property type="molecule type" value="Genomic_DNA"/>
</dbReference>
<keyword evidence="3" id="KW-1185">Reference proteome</keyword>
<protein>
    <submittedName>
        <fullName evidence="2">Uncharacterized protein</fullName>
    </submittedName>
</protein>